<feature type="region of interest" description="Disordered" evidence="1">
    <location>
        <begin position="273"/>
        <end position="306"/>
    </location>
</feature>
<dbReference type="EMBL" id="KQ234971">
    <property type="protein sequence ID" value="KMZ95941.1"/>
    <property type="molecule type" value="Genomic_DNA"/>
</dbReference>
<evidence type="ECO:0000256" key="1">
    <source>
        <dbReference type="SAM" id="MobiDB-lite"/>
    </source>
</evidence>
<name>A0A0J9TLG5_PLAVI</name>
<accession>A0A0J9TLG5</accession>
<protein>
    <submittedName>
        <fullName evidence="2">Variable surface protein Vir24</fullName>
    </submittedName>
</protein>
<dbReference type="Pfam" id="PF05795">
    <property type="entry name" value="Plasmodium_Vir"/>
    <property type="match status" value="1"/>
</dbReference>
<gene>
    <name evidence="2" type="ORF">PVMG_04015</name>
</gene>
<evidence type="ECO:0000313" key="3">
    <source>
        <dbReference type="Proteomes" id="UP000053776"/>
    </source>
</evidence>
<dbReference type="InterPro" id="IPR008780">
    <property type="entry name" value="Plasmodium_Vir"/>
</dbReference>
<dbReference type="OrthoDB" id="386822at2759"/>
<feature type="compositionally biased region" description="Polar residues" evidence="1">
    <location>
        <begin position="233"/>
        <end position="243"/>
    </location>
</feature>
<dbReference type="Proteomes" id="UP000053776">
    <property type="component" value="Unassembled WGS sequence"/>
</dbReference>
<reference evidence="2 3" key="1">
    <citation type="submission" date="2011-08" db="EMBL/GenBank/DDBJ databases">
        <title>The Genome Sequence of Plasmodium vivax Mauritania I.</title>
        <authorList>
            <consortium name="The Broad Institute Genome Sequencing Platform"/>
            <consortium name="The Broad Institute Genome Sequencing Center for Infectious Disease"/>
            <person name="Neafsey D."/>
            <person name="Carlton J."/>
            <person name="Barnwell J."/>
            <person name="Collins W."/>
            <person name="Escalante A."/>
            <person name="Mullikin J."/>
            <person name="Saul A."/>
            <person name="Guigo R."/>
            <person name="Camara F."/>
            <person name="Young S.K."/>
            <person name="Zeng Q."/>
            <person name="Gargeya S."/>
            <person name="Fitzgerald M."/>
            <person name="Haas B."/>
            <person name="Abouelleil A."/>
            <person name="Alvarado L."/>
            <person name="Arachchi H.M."/>
            <person name="Berlin A."/>
            <person name="Brown A."/>
            <person name="Chapman S.B."/>
            <person name="Chen Z."/>
            <person name="Dunbar C."/>
            <person name="Freedman E."/>
            <person name="Gearin G."/>
            <person name="Gellesch M."/>
            <person name="Goldberg J."/>
            <person name="Griggs A."/>
            <person name="Gujja S."/>
            <person name="Heiman D."/>
            <person name="Howarth C."/>
            <person name="Larson L."/>
            <person name="Lui A."/>
            <person name="MacDonald P.J.P."/>
            <person name="Montmayeur A."/>
            <person name="Murphy C."/>
            <person name="Neiman D."/>
            <person name="Pearson M."/>
            <person name="Priest M."/>
            <person name="Roberts A."/>
            <person name="Saif S."/>
            <person name="Shea T."/>
            <person name="Shenoy N."/>
            <person name="Sisk P."/>
            <person name="Stolte C."/>
            <person name="Sykes S."/>
            <person name="Wortman J."/>
            <person name="Nusbaum C."/>
            <person name="Birren B."/>
        </authorList>
    </citation>
    <scope>NUCLEOTIDE SEQUENCE [LARGE SCALE GENOMIC DNA]</scope>
    <source>
        <strain evidence="2 3">Mauritania I</strain>
    </source>
</reference>
<sequence>MSTSLEDIDFDKLKKKFHFLMNLPLKELYELFSTYGSFPSNGDFLCKGLPNINAPNTCNVLSPCISVQNVLPKLNRMFPDKQIDNKIKVCEHLNYWIYDNIKNIADCKEVENFYNKLNTMKSSFLTDIHNCEIKNFAISKDQFIIKEKLFLLAEILHWIKEANQLIDPSDSTSYNGYIDECVKFYKDDICKDLNTIQGMYTKELEIFKSNFENAVTFLGKKGVSINQGKLECQTDSQKQQTGEGSAGERKQGAEGPVGPAGLEVEVERKAGVGEQGVSGLPGLPGPEMESSGGGQDLTRQDPLDTAVSGDPLEAGITGKVGTIGTTLAGSSLFLVMMYKYTPFGSWINTKVLRRDKLMDNMNKNNYELLLNDVGDHKTNLNDPMYHIRYNSLTSQ</sequence>
<proteinExistence type="predicted"/>
<feature type="region of interest" description="Disordered" evidence="1">
    <location>
        <begin position="232"/>
        <end position="260"/>
    </location>
</feature>
<dbReference type="AlphaFoldDB" id="A0A0J9TLG5"/>
<organism evidence="2 3">
    <name type="scientific">Plasmodium vivax Mauritania I</name>
    <dbReference type="NCBI Taxonomy" id="1035515"/>
    <lineage>
        <taxon>Eukaryota</taxon>
        <taxon>Sar</taxon>
        <taxon>Alveolata</taxon>
        <taxon>Apicomplexa</taxon>
        <taxon>Aconoidasida</taxon>
        <taxon>Haemosporida</taxon>
        <taxon>Plasmodiidae</taxon>
        <taxon>Plasmodium</taxon>
        <taxon>Plasmodium (Plasmodium)</taxon>
    </lineage>
</organism>
<evidence type="ECO:0000313" key="2">
    <source>
        <dbReference type="EMBL" id="KMZ95941.1"/>
    </source>
</evidence>